<evidence type="ECO:0000313" key="2">
    <source>
        <dbReference type="EMBL" id="KAK3370443.1"/>
    </source>
</evidence>
<keyword evidence="1" id="KW-0472">Membrane</keyword>
<keyword evidence="1" id="KW-0812">Transmembrane</keyword>
<name>A0AAE0K5D6_9PEZI</name>
<reference evidence="2" key="2">
    <citation type="submission" date="2023-06" db="EMBL/GenBank/DDBJ databases">
        <authorList>
            <consortium name="Lawrence Berkeley National Laboratory"/>
            <person name="Haridas S."/>
            <person name="Hensen N."/>
            <person name="Bonometti L."/>
            <person name="Westerberg I."/>
            <person name="Brannstrom I.O."/>
            <person name="Guillou S."/>
            <person name="Cros-Aarteil S."/>
            <person name="Calhoun S."/>
            <person name="Kuo A."/>
            <person name="Mondo S."/>
            <person name="Pangilinan J."/>
            <person name="Riley R."/>
            <person name="LaButti K."/>
            <person name="Andreopoulos B."/>
            <person name="Lipzen A."/>
            <person name="Chen C."/>
            <person name="Yanf M."/>
            <person name="Daum C."/>
            <person name="Ng V."/>
            <person name="Clum A."/>
            <person name="Steindorff A."/>
            <person name="Ohm R."/>
            <person name="Martin F."/>
            <person name="Silar P."/>
            <person name="Natvig D."/>
            <person name="Lalanne C."/>
            <person name="Gautier V."/>
            <person name="Ament-velasquez S.L."/>
            <person name="Kruys A."/>
            <person name="Hutchinson M.I."/>
            <person name="Powell A.J."/>
            <person name="Barry K."/>
            <person name="Miller A.N."/>
            <person name="Grigoriev I.V."/>
            <person name="Debuchy R."/>
            <person name="Gladieux P."/>
            <person name="Thoren M.H."/>
            <person name="Johannesson H."/>
        </authorList>
    </citation>
    <scope>NUCLEOTIDE SEQUENCE</scope>
    <source>
        <strain evidence="2">CBS 232.78</strain>
    </source>
</reference>
<organism evidence="2 3">
    <name type="scientific">Podospora didyma</name>
    <dbReference type="NCBI Taxonomy" id="330526"/>
    <lineage>
        <taxon>Eukaryota</taxon>
        <taxon>Fungi</taxon>
        <taxon>Dikarya</taxon>
        <taxon>Ascomycota</taxon>
        <taxon>Pezizomycotina</taxon>
        <taxon>Sordariomycetes</taxon>
        <taxon>Sordariomycetidae</taxon>
        <taxon>Sordariales</taxon>
        <taxon>Podosporaceae</taxon>
        <taxon>Podospora</taxon>
    </lineage>
</organism>
<dbReference type="Proteomes" id="UP001285441">
    <property type="component" value="Unassembled WGS sequence"/>
</dbReference>
<comment type="caution">
    <text evidence="2">The sequence shown here is derived from an EMBL/GenBank/DDBJ whole genome shotgun (WGS) entry which is preliminary data.</text>
</comment>
<gene>
    <name evidence="2" type="ORF">B0H63DRAFT_316094</name>
</gene>
<feature type="transmembrane region" description="Helical" evidence="1">
    <location>
        <begin position="46"/>
        <end position="68"/>
    </location>
</feature>
<dbReference type="AlphaFoldDB" id="A0AAE0K5D6"/>
<sequence>MAQWVSEAAAISAMALMCSEIWAPLVMGGAAFHIGSCLSKMSDEHGQLSILACCSLFASVTGCHKGVVRKGNKLRMPKATSMAALSMAGYKGKMKKKK</sequence>
<evidence type="ECO:0000313" key="3">
    <source>
        <dbReference type="Proteomes" id="UP001285441"/>
    </source>
</evidence>
<feature type="transmembrane region" description="Helical" evidence="1">
    <location>
        <begin position="12"/>
        <end position="34"/>
    </location>
</feature>
<accession>A0AAE0K5D6</accession>
<dbReference type="EMBL" id="JAULSW010000009">
    <property type="protein sequence ID" value="KAK3370443.1"/>
    <property type="molecule type" value="Genomic_DNA"/>
</dbReference>
<protein>
    <submittedName>
        <fullName evidence="2">Uncharacterized protein</fullName>
    </submittedName>
</protein>
<keyword evidence="1" id="KW-1133">Transmembrane helix</keyword>
<evidence type="ECO:0000256" key="1">
    <source>
        <dbReference type="SAM" id="Phobius"/>
    </source>
</evidence>
<proteinExistence type="predicted"/>
<keyword evidence="3" id="KW-1185">Reference proteome</keyword>
<reference evidence="2" key="1">
    <citation type="journal article" date="2023" name="Mol. Phylogenet. Evol.">
        <title>Genome-scale phylogeny and comparative genomics of the fungal order Sordariales.</title>
        <authorList>
            <person name="Hensen N."/>
            <person name="Bonometti L."/>
            <person name="Westerberg I."/>
            <person name="Brannstrom I.O."/>
            <person name="Guillou S."/>
            <person name="Cros-Aarteil S."/>
            <person name="Calhoun S."/>
            <person name="Haridas S."/>
            <person name="Kuo A."/>
            <person name="Mondo S."/>
            <person name="Pangilinan J."/>
            <person name="Riley R."/>
            <person name="LaButti K."/>
            <person name="Andreopoulos B."/>
            <person name="Lipzen A."/>
            <person name="Chen C."/>
            <person name="Yan M."/>
            <person name="Daum C."/>
            <person name="Ng V."/>
            <person name="Clum A."/>
            <person name="Steindorff A."/>
            <person name="Ohm R.A."/>
            <person name="Martin F."/>
            <person name="Silar P."/>
            <person name="Natvig D.O."/>
            <person name="Lalanne C."/>
            <person name="Gautier V."/>
            <person name="Ament-Velasquez S.L."/>
            <person name="Kruys A."/>
            <person name="Hutchinson M.I."/>
            <person name="Powell A.J."/>
            <person name="Barry K."/>
            <person name="Miller A.N."/>
            <person name="Grigoriev I.V."/>
            <person name="Debuchy R."/>
            <person name="Gladieux P."/>
            <person name="Hiltunen Thoren M."/>
            <person name="Johannesson H."/>
        </authorList>
    </citation>
    <scope>NUCLEOTIDE SEQUENCE</scope>
    <source>
        <strain evidence="2">CBS 232.78</strain>
    </source>
</reference>